<gene>
    <name evidence="1" type="ORF">GCM10010990_16000</name>
</gene>
<protein>
    <submittedName>
        <fullName evidence="1">Uncharacterized protein</fullName>
    </submittedName>
</protein>
<dbReference type="AlphaFoldDB" id="A0A917DTH1"/>
<dbReference type="Proteomes" id="UP000612349">
    <property type="component" value="Unassembled WGS sequence"/>
</dbReference>
<name>A0A917DTH1_9SPHN</name>
<reference evidence="1" key="2">
    <citation type="submission" date="2020-09" db="EMBL/GenBank/DDBJ databases">
        <authorList>
            <person name="Sun Q."/>
            <person name="Zhou Y."/>
        </authorList>
    </citation>
    <scope>NUCLEOTIDE SEQUENCE</scope>
    <source>
        <strain evidence="1">CGMCC 1.15360</strain>
    </source>
</reference>
<proteinExistence type="predicted"/>
<evidence type="ECO:0000313" key="1">
    <source>
        <dbReference type="EMBL" id="GGD67337.1"/>
    </source>
</evidence>
<keyword evidence="2" id="KW-1185">Reference proteome</keyword>
<accession>A0A917DTH1</accession>
<reference evidence="1" key="1">
    <citation type="journal article" date="2014" name="Int. J. Syst. Evol. Microbiol.">
        <title>Complete genome sequence of Corynebacterium casei LMG S-19264T (=DSM 44701T), isolated from a smear-ripened cheese.</title>
        <authorList>
            <consortium name="US DOE Joint Genome Institute (JGI-PGF)"/>
            <person name="Walter F."/>
            <person name="Albersmeier A."/>
            <person name="Kalinowski J."/>
            <person name="Ruckert C."/>
        </authorList>
    </citation>
    <scope>NUCLEOTIDE SEQUENCE</scope>
    <source>
        <strain evidence="1">CGMCC 1.15360</strain>
    </source>
</reference>
<organism evidence="1 2">
    <name type="scientific">Croceicoccus mobilis</name>
    <dbReference type="NCBI Taxonomy" id="1703339"/>
    <lineage>
        <taxon>Bacteria</taxon>
        <taxon>Pseudomonadati</taxon>
        <taxon>Pseudomonadota</taxon>
        <taxon>Alphaproteobacteria</taxon>
        <taxon>Sphingomonadales</taxon>
        <taxon>Erythrobacteraceae</taxon>
        <taxon>Croceicoccus</taxon>
    </lineage>
</organism>
<evidence type="ECO:0000313" key="2">
    <source>
        <dbReference type="Proteomes" id="UP000612349"/>
    </source>
</evidence>
<dbReference type="EMBL" id="BMIP01000003">
    <property type="protein sequence ID" value="GGD67337.1"/>
    <property type="molecule type" value="Genomic_DNA"/>
</dbReference>
<comment type="caution">
    <text evidence="1">The sequence shown here is derived from an EMBL/GenBank/DDBJ whole genome shotgun (WGS) entry which is preliminary data.</text>
</comment>
<sequence length="50" mass="5641">MLKQLERGFAAGRDQRGHSFRFQRVNDEAQGIRLVVDDKDPVPLGGFIEA</sequence>